<proteinExistence type="predicted"/>
<protein>
    <submittedName>
        <fullName evidence="2">ORF18</fullName>
    </submittedName>
</protein>
<name>A0AAT9J728_9VIRU</name>
<sequence>MNERNEKKVEKVWGSIVRLETAKYHVDNYEPSYHILSFGGGRQTVALLILMKDIFKNNDKGYVIFADTGGEHQETYDYISDYIVPYCKTNNINFVRVYNKYGKTLYDYCWDKKIVPSIKFRDCTSKFKIAPIRKFIREELGVTRKHPCYVHIGISYDEATRMNASNVLYAKSVYPFVDGYRDIEGKKTVEDCAKIVADEGWAIVPKSGCWFCPFAQTLDLLDPRYKEKTQALEENNSRYPEIKLRGMGKNTKSVNELTINDVGKDSCKSGYCMV</sequence>
<evidence type="ECO:0000259" key="1">
    <source>
        <dbReference type="Pfam" id="PF01507"/>
    </source>
</evidence>
<reference evidence="2" key="2">
    <citation type="submission" date="2024-03" db="EMBL/GenBank/DDBJ databases">
        <authorList>
            <person name="Ni Y."/>
            <person name="Xu T."/>
            <person name="Yan S."/>
            <person name="Chen L."/>
            <person name="Wang Y."/>
        </authorList>
    </citation>
    <scope>NUCLEOTIDE SEQUENCE</scope>
    <source>
        <strain evidence="2">NMP1</strain>
    </source>
</reference>
<reference evidence="2" key="1">
    <citation type="journal article" date="2024" name="Environ. Microbiol. Rep.">
        <title>Hiding in plain sight: The discovery of complete genomes of 11 hypothetical spindle-shaped viruses that putatively infect mesophilic ammonia-oxidizing archaea.</title>
        <authorList>
            <person name="Ni Y."/>
            <person name="Xu T."/>
            <person name="Yan S."/>
            <person name="Chen L."/>
            <person name="Wang Y."/>
        </authorList>
    </citation>
    <scope>NUCLEOTIDE SEQUENCE</scope>
    <source>
        <strain evidence="2">NMP1</strain>
    </source>
</reference>
<dbReference type="InterPro" id="IPR014729">
    <property type="entry name" value="Rossmann-like_a/b/a_fold"/>
</dbReference>
<dbReference type="Gene3D" id="3.40.50.620">
    <property type="entry name" value="HUPs"/>
    <property type="match status" value="1"/>
</dbReference>
<feature type="domain" description="Phosphoadenosine phosphosulphate reductase" evidence="1">
    <location>
        <begin position="35"/>
        <end position="138"/>
    </location>
</feature>
<dbReference type="GO" id="GO:0003824">
    <property type="term" value="F:catalytic activity"/>
    <property type="evidence" value="ECO:0007669"/>
    <property type="project" value="InterPro"/>
</dbReference>
<dbReference type="Pfam" id="PF01507">
    <property type="entry name" value="PAPS_reduct"/>
    <property type="match status" value="1"/>
</dbReference>
<dbReference type="SUPFAM" id="SSF52402">
    <property type="entry name" value="Adenine nucleotide alpha hydrolases-like"/>
    <property type="match status" value="1"/>
</dbReference>
<dbReference type="InterPro" id="IPR002500">
    <property type="entry name" value="PAPS_reduct_dom"/>
</dbReference>
<accession>A0AAT9J728</accession>
<organism evidence="2">
    <name type="scientific">Nitrosopumilaceae spindle-shaped virus</name>
    <dbReference type="NCBI Taxonomy" id="3065433"/>
    <lineage>
        <taxon>Viruses</taxon>
    </lineage>
</organism>
<evidence type="ECO:0000313" key="2">
    <source>
        <dbReference type="EMBL" id="DBA51665.1"/>
    </source>
</evidence>
<dbReference type="EMBL" id="BK067782">
    <property type="protein sequence ID" value="DBA51665.1"/>
    <property type="molecule type" value="Genomic_DNA"/>
</dbReference>